<dbReference type="AlphaFoldDB" id="A0A212DAC7"/>
<organism evidence="1 2">
    <name type="scientific">Cervus elaphus hippelaphus</name>
    <name type="common">European red deer</name>
    <dbReference type="NCBI Taxonomy" id="46360"/>
    <lineage>
        <taxon>Eukaryota</taxon>
        <taxon>Metazoa</taxon>
        <taxon>Chordata</taxon>
        <taxon>Craniata</taxon>
        <taxon>Vertebrata</taxon>
        <taxon>Euteleostomi</taxon>
        <taxon>Mammalia</taxon>
        <taxon>Eutheria</taxon>
        <taxon>Laurasiatheria</taxon>
        <taxon>Artiodactyla</taxon>
        <taxon>Ruminantia</taxon>
        <taxon>Pecora</taxon>
        <taxon>Cervidae</taxon>
        <taxon>Cervinae</taxon>
        <taxon>Cervus</taxon>
    </lineage>
</organism>
<comment type="caution">
    <text evidence="1">The sequence shown here is derived from an EMBL/GenBank/DDBJ whole genome shotgun (WGS) entry which is preliminary data.</text>
</comment>
<dbReference type="EMBL" id="MKHE01000005">
    <property type="protein sequence ID" value="OWK15146.1"/>
    <property type="molecule type" value="Genomic_DNA"/>
</dbReference>
<sequence length="77" mass="8332">MRDAGKLASPRAVDVGCLSGLPPCLGPAARPWLQECPLFLLEVWRRPSSRPLMAPLTVVLLPPEDPDCRTLIACILA</sequence>
<keyword evidence="2" id="KW-1185">Reference proteome</keyword>
<evidence type="ECO:0000313" key="2">
    <source>
        <dbReference type="Proteomes" id="UP000242450"/>
    </source>
</evidence>
<reference evidence="1 2" key="1">
    <citation type="journal article" date="2018" name="Mol. Genet. Genomics">
        <title>The red deer Cervus elaphus genome CerEla1.0: sequencing, annotating, genes, and chromosomes.</title>
        <authorList>
            <person name="Bana N.A."/>
            <person name="Nyiri A."/>
            <person name="Nagy J."/>
            <person name="Frank K."/>
            <person name="Nagy T."/>
            <person name="Steger V."/>
            <person name="Schiller M."/>
            <person name="Lakatos P."/>
            <person name="Sugar L."/>
            <person name="Horn P."/>
            <person name="Barta E."/>
            <person name="Orosz L."/>
        </authorList>
    </citation>
    <scope>NUCLEOTIDE SEQUENCE [LARGE SCALE GENOMIC DNA]</scope>
    <source>
        <strain evidence="1">Hungarian</strain>
    </source>
</reference>
<protein>
    <submittedName>
        <fullName evidence="1">Uncharacterized protein</fullName>
    </submittedName>
</protein>
<name>A0A212DAC7_CEREH</name>
<accession>A0A212DAC7</accession>
<gene>
    <name evidence="1" type="ORF">Celaphus_00000041</name>
</gene>
<dbReference type="Proteomes" id="UP000242450">
    <property type="component" value="Chromosome 5"/>
</dbReference>
<proteinExistence type="predicted"/>
<evidence type="ECO:0000313" key="1">
    <source>
        <dbReference type="EMBL" id="OWK15146.1"/>
    </source>
</evidence>